<dbReference type="Proteomes" id="UP000198855">
    <property type="component" value="Unassembled WGS sequence"/>
</dbReference>
<sequence length="167" mass="18964">MIRILVVISVAFLFLAGCSKEKEVQMPEEKPADFQFSVSFGYGEVNKNEINTYENTVTKDLITKGTATADLVFSNDELQSIYSQMKDMNIMGEKQFPKQRSCSQTPSSTDSWKVTVNGETKSFSWTNEYCDITKDAEQLKELRTYIWQIVEGKDSYKALPEAEGGYD</sequence>
<keyword evidence="2" id="KW-1185">Reference proteome</keyword>
<dbReference type="OrthoDB" id="1954789at2"/>
<proteinExistence type="predicted"/>
<dbReference type="EMBL" id="FOMT01000005">
    <property type="protein sequence ID" value="SFF06780.1"/>
    <property type="molecule type" value="Genomic_DNA"/>
</dbReference>
<gene>
    <name evidence="1" type="ORF">SAMN05216378_4955</name>
</gene>
<accession>A0A1I2FQB6</accession>
<organism evidence="1 2">
    <name type="scientific">Paenibacillus catalpae</name>
    <dbReference type="NCBI Taxonomy" id="1045775"/>
    <lineage>
        <taxon>Bacteria</taxon>
        <taxon>Bacillati</taxon>
        <taxon>Bacillota</taxon>
        <taxon>Bacilli</taxon>
        <taxon>Bacillales</taxon>
        <taxon>Paenibacillaceae</taxon>
        <taxon>Paenibacillus</taxon>
    </lineage>
</organism>
<evidence type="ECO:0000313" key="1">
    <source>
        <dbReference type="EMBL" id="SFF06780.1"/>
    </source>
</evidence>
<evidence type="ECO:0008006" key="3">
    <source>
        <dbReference type="Google" id="ProtNLM"/>
    </source>
</evidence>
<protein>
    <recommendedName>
        <fullName evidence="3">Lipoprotein</fullName>
    </recommendedName>
</protein>
<dbReference type="AlphaFoldDB" id="A0A1I2FQB6"/>
<reference evidence="2" key="1">
    <citation type="submission" date="2016-10" db="EMBL/GenBank/DDBJ databases">
        <authorList>
            <person name="Varghese N."/>
            <person name="Submissions S."/>
        </authorList>
    </citation>
    <scope>NUCLEOTIDE SEQUENCE [LARGE SCALE GENOMIC DNA]</scope>
    <source>
        <strain evidence="2">CGMCC 1.10784</strain>
    </source>
</reference>
<evidence type="ECO:0000313" key="2">
    <source>
        <dbReference type="Proteomes" id="UP000198855"/>
    </source>
</evidence>
<name>A0A1I2FQB6_9BACL</name>
<dbReference type="RefSeq" id="WP_091189083.1">
    <property type="nucleotide sequence ID" value="NZ_FOMT01000005.1"/>
</dbReference>
<dbReference type="PROSITE" id="PS51257">
    <property type="entry name" value="PROKAR_LIPOPROTEIN"/>
    <property type="match status" value="1"/>
</dbReference>